<dbReference type="PANTHER" id="PTHR30404:SF0">
    <property type="entry name" value="N-ACETYLMURAMOYL-L-ALANINE AMIDASE AMIC"/>
    <property type="match status" value="1"/>
</dbReference>
<reference evidence="5 6" key="1">
    <citation type="submission" date="2023-05" db="EMBL/GenBank/DDBJ databases">
        <title>Draft genome sequence of Streptomyces sp. B-S-A12 isolated from a cave soil in Thailand.</title>
        <authorList>
            <person name="Chamroensaksri N."/>
            <person name="Muangham S."/>
        </authorList>
    </citation>
    <scope>NUCLEOTIDE SEQUENCE [LARGE SCALE GENOMIC DNA]</scope>
    <source>
        <strain evidence="5 6">B-S-A12</strain>
    </source>
</reference>
<feature type="domain" description="MurNAc-LAA" evidence="4">
    <location>
        <begin position="180"/>
        <end position="308"/>
    </location>
</feature>
<dbReference type="RefSeq" id="WP_282535818.1">
    <property type="nucleotide sequence ID" value="NZ_JASCIS010000013.1"/>
</dbReference>
<keyword evidence="3" id="KW-0472">Membrane</keyword>
<evidence type="ECO:0000259" key="4">
    <source>
        <dbReference type="SMART" id="SM00646"/>
    </source>
</evidence>
<dbReference type="Gene3D" id="3.40.630.40">
    <property type="entry name" value="Zn-dependent exopeptidases"/>
    <property type="match status" value="1"/>
</dbReference>
<organism evidence="5 6">
    <name type="scientific">Streptomyces luteolus</name>
    <dbReference type="NCBI Taxonomy" id="3043615"/>
    <lineage>
        <taxon>Bacteria</taxon>
        <taxon>Bacillati</taxon>
        <taxon>Actinomycetota</taxon>
        <taxon>Actinomycetes</taxon>
        <taxon>Kitasatosporales</taxon>
        <taxon>Streptomycetaceae</taxon>
        <taxon>Streptomyces</taxon>
    </lineage>
</organism>
<keyword evidence="3" id="KW-1133">Transmembrane helix</keyword>
<dbReference type="EC" id="3.5.1.28" evidence="5"/>
<comment type="caution">
    <text evidence="5">The sequence shown here is derived from an EMBL/GenBank/DDBJ whole genome shotgun (WGS) entry which is preliminary data.</text>
</comment>
<accession>A0ABT6SWH0</accession>
<proteinExistence type="predicted"/>
<evidence type="ECO:0000313" key="6">
    <source>
        <dbReference type="Proteomes" id="UP001237105"/>
    </source>
</evidence>
<protein>
    <submittedName>
        <fullName evidence="5">N-acetylmuramoyl-L-alanine amidase</fullName>
        <ecNumber evidence="5">3.5.1.28</ecNumber>
    </submittedName>
</protein>
<keyword evidence="6" id="KW-1185">Reference proteome</keyword>
<feature type="compositionally biased region" description="Low complexity" evidence="2">
    <location>
        <begin position="55"/>
        <end position="66"/>
    </location>
</feature>
<feature type="region of interest" description="Disordered" evidence="2">
    <location>
        <begin position="47"/>
        <end position="113"/>
    </location>
</feature>
<dbReference type="CDD" id="cd02696">
    <property type="entry name" value="MurNAc-LAA"/>
    <property type="match status" value="1"/>
</dbReference>
<feature type="compositionally biased region" description="Polar residues" evidence="2">
    <location>
        <begin position="75"/>
        <end position="87"/>
    </location>
</feature>
<evidence type="ECO:0000256" key="2">
    <source>
        <dbReference type="SAM" id="MobiDB-lite"/>
    </source>
</evidence>
<dbReference type="Proteomes" id="UP001237105">
    <property type="component" value="Unassembled WGS sequence"/>
</dbReference>
<evidence type="ECO:0000313" key="5">
    <source>
        <dbReference type="EMBL" id="MDI3419936.1"/>
    </source>
</evidence>
<dbReference type="GO" id="GO:0008745">
    <property type="term" value="F:N-acetylmuramoyl-L-alanine amidase activity"/>
    <property type="evidence" value="ECO:0007669"/>
    <property type="project" value="UniProtKB-EC"/>
</dbReference>
<name>A0ABT6SWH0_9ACTN</name>
<gene>
    <name evidence="5" type="ORF">QIT00_15410</name>
</gene>
<dbReference type="PANTHER" id="PTHR30404">
    <property type="entry name" value="N-ACETYLMURAMOYL-L-ALANINE AMIDASE"/>
    <property type="match status" value="1"/>
</dbReference>
<dbReference type="Pfam" id="PF01520">
    <property type="entry name" value="Amidase_3"/>
    <property type="match status" value="1"/>
</dbReference>
<sequence length="313" mass="32211">MSYDDPDNPSPAFATAAHRPRRRVGLVAVSALVPVGLVGFLLWQSGGGSGGSGSEGAAPGASDGSGKNPAPSAQPERSASPSKSQPADTGELTGKTVVIDPGHNPNNRNRTADIARVVDIGTNKKECDTTGTATNDGYSEAEFTLDLARKVRTLLEKQGATVKFTQDGDRPFGPCVDERARIGNKADADAVISLHADGSGEGNRGFHVIMPGKVDAGAADTGEIVGPSRDLGERLAGSFVRATGSAPSNYIGDGTGLDTRTDLGGLNLSKVPKVFLECGNMRDPKDEALLTSAGWREKAAKGISAGVAEFLRA</sequence>
<keyword evidence="1 5" id="KW-0378">Hydrolase</keyword>
<dbReference type="SMART" id="SM00646">
    <property type="entry name" value="Ami_3"/>
    <property type="match status" value="1"/>
</dbReference>
<feature type="transmembrane region" description="Helical" evidence="3">
    <location>
        <begin position="24"/>
        <end position="43"/>
    </location>
</feature>
<dbReference type="EMBL" id="JASCIS010000013">
    <property type="protein sequence ID" value="MDI3419936.1"/>
    <property type="molecule type" value="Genomic_DNA"/>
</dbReference>
<evidence type="ECO:0000256" key="1">
    <source>
        <dbReference type="ARBA" id="ARBA00022801"/>
    </source>
</evidence>
<dbReference type="InterPro" id="IPR002508">
    <property type="entry name" value="MurNAc-LAA_cat"/>
</dbReference>
<dbReference type="SUPFAM" id="SSF53187">
    <property type="entry name" value="Zn-dependent exopeptidases"/>
    <property type="match status" value="1"/>
</dbReference>
<keyword evidence="3" id="KW-0812">Transmembrane</keyword>
<evidence type="ECO:0000256" key="3">
    <source>
        <dbReference type="SAM" id="Phobius"/>
    </source>
</evidence>
<dbReference type="InterPro" id="IPR050695">
    <property type="entry name" value="N-acetylmuramoyl_amidase_3"/>
</dbReference>